<dbReference type="PATRIC" id="fig|429727.3.peg.177"/>
<organism evidence="2 3">
    <name type="scientific">Devosia chinhatensis</name>
    <dbReference type="NCBI Taxonomy" id="429727"/>
    <lineage>
        <taxon>Bacteria</taxon>
        <taxon>Pseudomonadati</taxon>
        <taxon>Pseudomonadota</taxon>
        <taxon>Alphaproteobacteria</taxon>
        <taxon>Hyphomicrobiales</taxon>
        <taxon>Devosiaceae</taxon>
        <taxon>Devosia</taxon>
    </lineage>
</organism>
<gene>
    <name evidence="2" type="ORF">VE26_00800</name>
</gene>
<dbReference type="Proteomes" id="UP000033649">
    <property type="component" value="Unassembled WGS sequence"/>
</dbReference>
<feature type="signal peptide" evidence="1">
    <location>
        <begin position="1"/>
        <end position="20"/>
    </location>
</feature>
<keyword evidence="1" id="KW-0732">Signal</keyword>
<dbReference type="EMBL" id="JZEY01000054">
    <property type="protein sequence ID" value="KKB08664.1"/>
    <property type="molecule type" value="Genomic_DNA"/>
</dbReference>
<sequence>MRRSVISLGLLLTASAPVLAQATDTLRDGLNHVPATVFAQSHGDIAYFVDVATLANLVSDEGDAGPFQRVLSGADIIALQSLSMAEPNEWEAKAGTRIDSLLYFIGYGRAPDSQTHWGLVDAAAASDLVDTLKASGFAEAGPTGVVGNGEPRRFDPSLRDPEDPWRTSVGAAQFAAASGTNVVQAQTPQAAALAASAQPSLGESAIMQTALAGLDHVIGDGVVAQAVVISPLFGMAGLDPAAFLSPQGNIEETRRQFEAQIAELGSGIPPYLGGIVADLDDDRQGVAIALAYPDCDLAQQAVDTLSERWSTMTGEEAQGETMVDRVEGVDGLCAASFSVFVEGEGQVQNPAYRAVLDTYFRQQAGVLNIGKS</sequence>
<proteinExistence type="predicted"/>
<dbReference type="STRING" id="429727.VE26_00800"/>
<keyword evidence="3" id="KW-1185">Reference proteome</keyword>
<name>A0A0F5FIF2_9HYPH</name>
<evidence type="ECO:0000256" key="1">
    <source>
        <dbReference type="SAM" id="SignalP"/>
    </source>
</evidence>
<evidence type="ECO:0000313" key="3">
    <source>
        <dbReference type="Proteomes" id="UP000033649"/>
    </source>
</evidence>
<reference evidence="2 3" key="1">
    <citation type="submission" date="2015-03" db="EMBL/GenBank/DDBJ databases">
        <authorList>
            <person name="Hassan Y."/>
            <person name="Lepp D."/>
            <person name="Li X.-Z."/>
            <person name="Zhou T."/>
        </authorList>
    </citation>
    <scope>NUCLEOTIDE SEQUENCE [LARGE SCALE GENOMIC DNA]</scope>
    <source>
        <strain evidence="2 3">IPL18</strain>
    </source>
</reference>
<evidence type="ECO:0000313" key="2">
    <source>
        <dbReference type="EMBL" id="KKB08664.1"/>
    </source>
</evidence>
<protein>
    <submittedName>
        <fullName evidence="2">Uncharacterized protein</fullName>
    </submittedName>
</protein>
<dbReference type="OrthoDB" id="7945156at2"/>
<feature type="chain" id="PRO_5002486468" evidence="1">
    <location>
        <begin position="21"/>
        <end position="372"/>
    </location>
</feature>
<dbReference type="AlphaFoldDB" id="A0A0F5FIF2"/>
<dbReference type="RefSeq" id="WP_046103353.1">
    <property type="nucleotide sequence ID" value="NZ_JZEY01000054.1"/>
</dbReference>
<comment type="caution">
    <text evidence="2">The sequence shown here is derived from an EMBL/GenBank/DDBJ whole genome shotgun (WGS) entry which is preliminary data.</text>
</comment>
<accession>A0A0F5FIF2</accession>